<sequence length="67" mass="7144">MGNSSSICADRNAIGNFDENGTPIYPTANNSQNPSNGQVTPYHQLRHGYYKTTIPVGSGRATNNTAT</sequence>
<name>A0A0Q9WTT1_DROWI</name>
<feature type="non-terminal residue" evidence="2">
    <location>
        <position position="67"/>
    </location>
</feature>
<evidence type="ECO:0000313" key="2">
    <source>
        <dbReference type="EMBL" id="KRF99515.1"/>
    </source>
</evidence>
<feature type="region of interest" description="Disordered" evidence="1">
    <location>
        <begin position="19"/>
        <end position="39"/>
    </location>
</feature>
<dbReference type="STRING" id="7260.A0A0Q9WTT1"/>
<accession>A0A0Q9WTT1</accession>
<protein>
    <submittedName>
        <fullName evidence="2">Uncharacterized protein</fullName>
    </submittedName>
</protein>
<dbReference type="EMBL" id="CH964232">
    <property type="protein sequence ID" value="KRF99515.1"/>
    <property type="molecule type" value="Genomic_DNA"/>
</dbReference>
<evidence type="ECO:0000313" key="3">
    <source>
        <dbReference type="Proteomes" id="UP000007798"/>
    </source>
</evidence>
<reference evidence="2 3" key="1">
    <citation type="journal article" date="2007" name="Nature">
        <title>Evolution of genes and genomes on the Drosophila phylogeny.</title>
        <authorList>
            <consortium name="Drosophila 12 Genomes Consortium"/>
            <person name="Clark A.G."/>
            <person name="Eisen M.B."/>
            <person name="Smith D.R."/>
            <person name="Bergman C.M."/>
            <person name="Oliver B."/>
            <person name="Markow T.A."/>
            <person name="Kaufman T.C."/>
            <person name="Kellis M."/>
            <person name="Gelbart W."/>
            <person name="Iyer V.N."/>
            <person name="Pollard D.A."/>
            <person name="Sackton T.B."/>
            <person name="Larracuente A.M."/>
            <person name="Singh N.D."/>
            <person name="Abad J.P."/>
            <person name="Abt D.N."/>
            <person name="Adryan B."/>
            <person name="Aguade M."/>
            <person name="Akashi H."/>
            <person name="Anderson W.W."/>
            <person name="Aquadro C.F."/>
            <person name="Ardell D.H."/>
            <person name="Arguello R."/>
            <person name="Artieri C.G."/>
            <person name="Barbash D.A."/>
            <person name="Barker D."/>
            <person name="Barsanti P."/>
            <person name="Batterham P."/>
            <person name="Batzoglou S."/>
            <person name="Begun D."/>
            <person name="Bhutkar A."/>
            <person name="Blanco E."/>
            <person name="Bosak S.A."/>
            <person name="Bradley R.K."/>
            <person name="Brand A.D."/>
            <person name="Brent M.R."/>
            <person name="Brooks A.N."/>
            <person name="Brown R.H."/>
            <person name="Butlin R.K."/>
            <person name="Caggese C."/>
            <person name="Calvi B.R."/>
            <person name="Bernardo de Carvalho A."/>
            <person name="Caspi A."/>
            <person name="Castrezana S."/>
            <person name="Celniker S.E."/>
            <person name="Chang J.L."/>
            <person name="Chapple C."/>
            <person name="Chatterji S."/>
            <person name="Chinwalla A."/>
            <person name="Civetta A."/>
            <person name="Clifton S.W."/>
            <person name="Comeron J.M."/>
            <person name="Costello J.C."/>
            <person name="Coyne J.A."/>
            <person name="Daub J."/>
            <person name="David R.G."/>
            <person name="Delcher A.L."/>
            <person name="Delehaunty K."/>
            <person name="Do C.B."/>
            <person name="Ebling H."/>
            <person name="Edwards K."/>
            <person name="Eickbush T."/>
            <person name="Evans J.D."/>
            <person name="Filipski A."/>
            <person name="Findeiss S."/>
            <person name="Freyhult E."/>
            <person name="Fulton L."/>
            <person name="Fulton R."/>
            <person name="Garcia A.C."/>
            <person name="Gardiner A."/>
            <person name="Garfield D.A."/>
            <person name="Garvin B.E."/>
            <person name="Gibson G."/>
            <person name="Gilbert D."/>
            <person name="Gnerre S."/>
            <person name="Godfrey J."/>
            <person name="Good R."/>
            <person name="Gotea V."/>
            <person name="Gravely B."/>
            <person name="Greenberg A.J."/>
            <person name="Griffiths-Jones S."/>
            <person name="Gross S."/>
            <person name="Guigo R."/>
            <person name="Gustafson E.A."/>
            <person name="Haerty W."/>
            <person name="Hahn M.W."/>
            <person name="Halligan D.L."/>
            <person name="Halpern A.L."/>
            <person name="Halter G.M."/>
            <person name="Han M.V."/>
            <person name="Heger A."/>
            <person name="Hillier L."/>
            <person name="Hinrichs A.S."/>
            <person name="Holmes I."/>
            <person name="Hoskins R.A."/>
            <person name="Hubisz M.J."/>
            <person name="Hultmark D."/>
            <person name="Huntley M.A."/>
            <person name="Jaffe D.B."/>
            <person name="Jagadeeshan S."/>
            <person name="Jeck W.R."/>
            <person name="Johnson J."/>
            <person name="Jones C.D."/>
            <person name="Jordan W.C."/>
            <person name="Karpen G.H."/>
            <person name="Kataoka E."/>
            <person name="Keightley P.D."/>
            <person name="Kheradpour P."/>
            <person name="Kirkness E.F."/>
            <person name="Koerich L.B."/>
            <person name="Kristiansen K."/>
            <person name="Kudrna D."/>
            <person name="Kulathinal R.J."/>
            <person name="Kumar S."/>
            <person name="Kwok R."/>
            <person name="Lander E."/>
            <person name="Langley C.H."/>
            <person name="Lapoint R."/>
            <person name="Lazzaro B.P."/>
            <person name="Lee S.J."/>
            <person name="Levesque L."/>
            <person name="Li R."/>
            <person name="Lin C.F."/>
            <person name="Lin M.F."/>
            <person name="Lindblad-Toh K."/>
            <person name="Llopart A."/>
            <person name="Long M."/>
            <person name="Low L."/>
            <person name="Lozovsky E."/>
            <person name="Lu J."/>
            <person name="Luo M."/>
            <person name="Machado C.A."/>
            <person name="Makalowski W."/>
            <person name="Marzo M."/>
            <person name="Matsuda M."/>
            <person name="Matzkin L."/>
            <person name="McAllister B."/>
            <person name="McBride C.S."/>
            <person name="McKernan B."/>
            <person name="McKernan K."/>
            <person name="Mendez-Lago M."/>
            <person name="Minx P."/>
            <person name="Mollenhauer M.U."/>
            <person name="Montooth K."/>
            <person name="Mount S.M."/>
            <person name="Mu X."/>
            <person name="Myers E."/>
            <person name="Negre B."/>
            <person name="Newfeld S."/>
            <person name="Nielsen R."/>
            <person name="Noor M.A."/>
            <person name="O'Grady P."/>
            <person name="Pachter L."/>
            <person name="Papaceit M."/>
            <person name="Parisi M.J."/>
            <person name="Parisi M."/>
            <person name="Parts L."/>
            <person name="Pedersen J.S."/>
            <person name="Pesole G."/>
            <person name="Phillippy A.M."/>
            <person name="Ponting C.P."/>
            <person name="Pop M."/>
            <person name="Porcelli D."/>
            <person name="Powell J.R."/>
            <person name="Prohaska S."/>
            <person name="Pruitt K."/>
            <person name="Puig M."/>
            <person name="Quesneville H."/>
            <person name="Ram K.R."/>
            <person name="Rand D."/>
            <person name="Rasmussen M.D."/>
            <person name="Reed L.K."/>
            <person name="Reenan R."/>
            <person name="Reily A."/>
            <person name="Remington K.A."/>
            <person name="Rieger T.T."/>
            <person name="Ritchie M.G."/>
            <person name="Robin C."/>
            <person name="Rogers Y.H."/>
            <person name="Rohde C."/>
            <person name="Rozas J."/>
            <person name="Rubenfield M.J."/>
            <person name="Ruiz A."/>
            <person name="Russo S."/>
            <person name="Salzberg S.L."/>
            <person name="Sanchez-Gracia A."/>
            <person name="Saranga D.J."/>
            <person name="Sato H."/>
            <person name="Schaeffer S.W."/>
            <person name="Schatz M.C."/>
            <person name="Schlenke T."/>
            <person name="Schwartz R."/>
            <person name="Segarra C."/>
            <person name="Singh R.S."/>
            <person name="Sirot L."/>
            <person name="Sirota M."/>
            <person name="Sisneros N.B."/>
            <person name="Smith C.D."/>
            <person name="Smith T.F."/>
            <person name="Spieth J."/>
            <person name="Stage D.E."/>
            <person name="Stark A."/>
            <person name="Stephan W."/>
            <person name="Strausberg R.L."/>
            <person name="Strempel S."/>
            <person name="Sturgill D."/>
            <person name="Sutton G."/>
            <person name="Sutton G.G."/>
            <person name="Tao W."/>
            <person name="Teichmann S."/>
            <person name="Tobari Y.N."/>
            <person name="Tomimura Y."/>
            <person name="Tsolas J.M."/>
            <person name="Valente V.L."/>
            <person name="Venter E."/>
            <person name="Venter J.C."/>
            <person name="Vicario S."/>
            <person name="Vieira F.G."/>
            <person name="Vilella A.J."/>
            <person name="Villasante A."/>
            <person name="Walenz B."/>
            <person name="Wang J."/>
            <person name="Wasserman M."/>
            <person name="Watts T."/>
            <person name="Wilson D."/>
            <person name="Wilson R.K."/>
            <person name="Wing R.A."/>
            <person name="Wolfner M.F."/>
            <person name="Wong A."/>
            <person name="Wong G.K."/>
            <person name="Wu C.I."/>
            <person name="Wu G."/>
            <person name="Yamamoto D."/>
            <person name="Yang H.P."/>
            <person name="Yang S.P."/>
            <person name="Yorke J.A."/>
            <person name="Yoshida K."/>
            <person name="Zdobnov E."/>
            <person name="Zhang P."/>
            <person name="Zhang Y."/>
            <person name="Zimin A.V."/>
            <person name="Baldwin J."/>
            <person name="Abdouelleil A."/>
            <person name="Abdulkadir J."/>
            <person name="Abebe A."/>
            <person name="Abera B."/>
            <person name="Abreu J."/>
            <person name="Acer S.C."/>
            <person name="Aftuck L."/>
            <person name="Alexander A."/>
            <person name="An P."/>
            <person name="Anderson E."/>
            <person name="Anderson S."/>
            <person name="Arachi H."/>
            <person name="Azer M."/>
            <person name="Bachantsang P."/>
            <person name="Barry A."/>
            <person name="Bayul T."/>
            <person name="Berlin A."/>
            <person name="Bessette D."/>
            <person name="Bloom T."/>
            <person name="Blye J."/>
            <person name="Boguslavskiy L."/>
            <person name="Bonnet C."/>
            <person name="Boukhgalter B."/>
            <person name="Bourzgui I."/>
            <person name="Brown A."/>
            <person name="Cahill P."/>
            <person name="Channer S."/>
            <person name="Cheshatsang Y."/>
            <person name="Chuda L."/>
            <person name="Citroen M."/>
            <person name="Collymore A."/>
            <person name="Cooke P."/>
            <person name="Costello M."/>
            <person name="D'Aco K."/>
            <person name="Daza R."/>
            <person name="De Haan G."/>
            <person name="DeGray S."/>
            <person name="DeMaso C."/>
            <person name="Dhargay N."/>
            <person name="Dooley K."/>
            <person name="Dooley E."/>
            <person name="Doricent M."/>
            <person name="Dorje P."/>
            <person name="Dorjee K."/>
            <person name="Dupes A."/>
            <person name="Elong R."/>
            <person name="Falk J."/>
            <person name="Farina A."/>
            <person name="Faro S."/>
            <person name="Ferguson D."/>
            <person name="Fisher S."/>
            <person name="Foley C.D."/>
            <person name="Franke A."/>
            <person name="Friedrich D."/>
            <person name="Gadbois L."/>
            <person name="Gearin G."/>
            <person name="Gearin C.R."/>
            <person name="Giannoukos G."/>
            <person name="Goode T."/>
            <person name="Graham J."/>
            <person name="Grandbois E."/>
            <person name="Grewal S."/>
            <person name="Gyaltsen K."/>
            <person name="Hafez N."/>
            <person name="Hagos B."/>
            <person name="Hall J."/>
            <person name="Henson C."/>
            <person name="Hollinger A."/>
            <person name="Honan T."/>
            <person name="Huard M.D."/>
            <person name="Hughes L."/>
            <person name="Hurhula B."/>
            <person name="Husby M.E."/>
            <person name="Kamat A."/>
            <person name="Kanga B."/>
            <person name="Kashin S."/>
            <person name="Khazanovich D."/>
            <person name="Kisner P."/>
            <person name="Lance K."/>
            <person name="Lara M."/>
            <person name="Lee W."/>
            <person name="Lennon N."/>
            <person name="Letendre F."/>
            <person name="LeVine R."/>
            <person name="Lipovsky A."/>
            <person name="Liu X."/>
            <person name="Liu J."/>
            <person name="Liu S."/>
            <person name="Lokyitsang T."/>
            <person name="Lokyitsang Y."/>
            <person name="Lubonja R."/>
            <person name="Lui A."/>
            <person name="MacDonald P."/>
            <person name="Magnisalis V."/>
            <person name="Maru K."/>
            <person name="Matthews C."/>
            <person name="McCusker W."/>
            <person name="McDonough S."/>
            <person name="Mehta T."/>
            <person name="Meldrim J."/>
            <person name="Meneus L."/>
            <person name="Mihai O."/>
            <person name="Mihalev A."/>
            <person name="Mihova T."/>
            <person name="Mittelman R."/>
            <person name="Mlenga V."/>
            <person name="Montmayeur A."/>
            <person name="Mulrain L."/>
            <person name="Navidi A."/>
            <person name="Naylor J."/>
            <person name="Negash T."/>
            <person name="Nguyen T."/>
            <person name="Nguyen N."/>
            <person name="Nicol R."/>
            <person name="Norbu C."/>
            <person name="Norbu N."/>
            <person name="Novod N."/>
            <person name="O'Neill B."/>
            <person name="Osman S."/>
            <person name="Markiewicz E."/>
            <person name="Oyono O.L."/>
            <person name="Patti C."/>
            <person name="Phunkhang P."/>
            <person name="Pierre F."/>
            <person name="Priest M."/>
            <person name="Raghuraman S."/>
            <person name="Rege F."/>
            <person name="Reyes R."/>
            <person name="Rise C."/>
            <person name="Rogov P."/>
            <person name="Ross K."/>
            <person name="Ryan E."/>
            <person name="Settipalli S."/>
            <person name="Shea T."/>
            <person name="Sherpa N."/>
            <person name="Shi L."/>
            <person name="Shih D."/>
            <person name="Sparrow T."/>
            <person name="Spaulding J."/>
            <person name="Stalker J."/>
            <person name="Stange-Thomann N."/>
            <person name="Stavropoulos S."/>
            <person name="Stone C."/>
            <person name="Strader C."/>
            <person name="Tesfaye S."/>
            <person name="Thomson T."/>
            <person name="Thoulutsang Y."/>
            <person name="Thoulutsang D."/>
            <person name="Topham K."/>
            <person name="Topping I."/>
            <person name="Tsamla T."/>
            <person name="Vassiliev H."/>
            <person name="Vo A."/>
            <person name="Wangchuk T."/>
            <person name="Wangdi T."/>
            <person name="Weiand M."/>
            <person name="Wilkinson J."/>
            <person name="Wilson A."/>
            <person name="Yadav S."/>
            <person name="Young G."/>
            <person name="Yu Q."/>
            <person name="Zembek L."/>
            <person name="Zhong D."/>
            <person name="Zimmer A."/>
            <person name="Zwirko Z."/>
            <person name="Jaffe D.B."/>
            <person name="Alvarez P."/>
            <person name="Brockman W."/>
            <person name="Butler J."/>
            <person name="Chin C."/>
            <person name="Gnerre S."/>
            <person name="Grabherr M."/>
            <person name="Kleber M."/>
            <person name="Mauceli E."/>
            <person name="MacCallum I."/>
        </authorList>
    </citation>
    <scope>NUCLEOTIDE SEQUENCE [LARGE SCALE GENOMIC DNA]</scope>
    <source>
        <strain evidence="3">Tucson 14030-0811.24</strain>
    </source>
</reference>
<gene>
    <name evidence="2" type="primary">Dwil\GK27352</name>
    <name evidence="2" type="ORF">Dwil_GK27352</name>
</gene>
<evidence type="ECO:0000256" key="1">
    <source>
        <dbReference type="SAM" id="MobiDB-lite"/>
    </source>
</evidence>
<dbReference type="Proteomes" id="UP000007798">
    <property type="component" value="Unassembled WGS sequence"/>
</dbReference>
<dbReference type="AlphaFoldDB" id="A0A0Q9WTT1"/>
<dbReference type="InParanoid" id="A0A0Q9WTT1"/>
<feature type="compositionally biased region" description="Polar residues" evidence="1">
    <location>
        <begin position="27"/>
        <end position="39"/>
    </location>
</feature>
<organism evidence="2 3">
    <name type="scientific">Drosophila willistoni</name>
    <name type="common">Fruit fly</name>
    <dbReference type="NCBI Taxonomy" id="7260"/>
    <lineage>
        <taxon>Eukaryota</taxon>
        <taxon>Metazoa</taxon>
        <taxon>Ecdysozoa</taxon>
        <taxon>Arthropoda</taxon>
        <taxon>Hexapoda</taxon>
        <taxon>Insecta</taxon>
        <taxon>Pterygota</taxon>
        <taxon>Neoptera</taxon>
        <taxon>Endopterygota</taxon>
        <taxon>Diptera</taxon>
        <taxon>Brachycera</taxon>
        <taxon>Muscomorpha</taxon>
        <taxon>Ephydroidea</taxon>
        <taxon>Drosophilidae</taxon>
        <taxon>Drosophila</taxon>
        <taxon>Sophophora</taxon>
    </lineage>
</organism>
<keyword evidence="3" id="KW-1185">Reference proteome</keyword>
<proteinExistence type="predicted"/>